<sequence>MGRSMHAMAAYPIMQSLYTEVSAQTETHSMTLGCLTRSKESGPT</sequence>
<dbReference type="EMBL" id="GBXM01037605">
    <property type="protein sequence ID" value="JAH70972.1"/>
    <property type="molecule type" value="Transcribed_RNA"/>
</dbReference>
<reference evidence="1" key="2">
    <citation type="journal article" date="2015" name="Fish Shellfish Immunol.">
        <title>Early steps in the European eel (Anguilla anguilla)-Vibrio vulnificus interaction in the gills: Role of the RtxA13 toxin.</title>
        <authorList>
            <person name="Callol A."/>
            <person name="Pajuelo D."/>
            <person name="Ebbesson L."/>
            <person name="Teles M."/>
            <person name="MacKenzie S."/>
            <person name="Amaro C."/>
        </authorList>
    </citation>
    <scope>NUCLEOTIDE SEQUENCE</scope>
</reference>
<organism evidence="1">
    <name type="scientific">Anguilla anguilla</name>
    <name type="common">European freshwater eel</name>
    <name type="synonym">Muraena anguilla</name>
    <dbReference type="NCBI Taxonomy" id="7936"/>
    <lineage>
        <taxon>Eukaryota</taxon>
        <taxon>Metazoa</taxon>
        <taxon>Chordata</taxon>
        <taxon>Craniata</taxon>
        <taxon>Vertebrata</taxon>
        <taxon>Euteleostomi</taxon>
        <taxon>Actinopterygii</taxon>
        <taxon>Neopterygii</taxon>
        <taxon>Teleostei</taxon>
        <taxon>Anguilliformes</taxon>
        <taxon>Anguillidae</taxon>
        <taxon>Anguilla</taxon>
    </lineage>
</organism>
<name>A0A0E9UYU3_ANGAN</name>
<accession>A0A0E9UYU3</accession>
<reference evidence="1" key="1">
    <citation type="submission" date="2014-11" db="EMBL/GenBank/DDBJ databases">
        <authorList>
            <person name="Amaro Gonzalez C."/>
        </authorList>
    </citation>
    <scope>NUCLEOTIDE SEQUENCE</scope>
</reference>
<protein>
    <submittedName>
        <fullName evidence="1">Uncharacterized protein</fullName>
    </submittedName>
</protein>
<evidence type="ECO:0000313" key="1">
    <source>
        <dbReference type="EMBL" id="JAH70972.1"/>
    </source>
</evidence>
<dbReference type="AlphaFoldDB" id="A0A0E9UYU3"/>
<proteinExistence type="predicted"/>